<dbReference type="EMBL" id="JRYR02000001">
    <property type="protein sequence ID" value="OHX65656.1"/>
    <property type="molecule type" value="Genomic_DNA"/>
</dbReference>
<dbReference type="STRING" id="915059.NH26_04485"/>
<name>A0A1S1YXB9_FLAPC</name>
<dbReference type="Pfam" id="PF14054">
    <property type="entry name" value="DUF4249"/>
    <property type="match status" value="1"/>
</dbReference>
<sequence>MVMKNFIYISTLIISFFCISCEDVINVDLETGRPQIVVDGWINNKFESQKIRLLSTSGYFDNTTPPYIENATVRVLDLVNNKTLNFTYDSDGYYTWTPTTLADTLIVRQRPGDFDRDGDGLYDNYYKLEVSVVFDNKDLQFESYTSLERVPSIDSLFFQTSKGDTEKDDQIYGELFAKDFAGPADCYWIKTWKNDNFLNKSSEMLLAFDITPGRSDYGNILTQATPFIPPVRLGINLSISEEEDERGEKNYEVGDSVYCEIHSMTEKAFDFMSASRSAMANGGLFATPLANVPSNIVASNKDAEGMVVGVFCGSAISSLGYRINTKPPYDNRKL</sequence>
<gene>
    <name evidence="1" type="ORF">NH26_04485</name>
</gene>
<dbReference type="Proteomes" id="UP000179797">
    <property type="component" value="Unassembled WGS sequence"/>
</dbReference>
<accession>A0A1S1YXB9</accession>
<evidence type="ECO:0000313" key="2">
    <source>
        <dbReference type="Proteomes" id="UP000179797"/>
    </source>
</evidence>
<protein>
    <recommendedName>
        <fullName evidence="3">DUF4249 domain-containing protein</fullName>
    </recommendedName>
</protein>
<evidence type="ECO:0000313" key="1">
    <source>
        <dbReference type="EMBL" id="OHX65656.1"/>
    </source>
</evidence>
<reference evidence="1 2" key="1">
    <citation type="journal article" date="2012" name="Int. J. Syst. Evol. Microbiol.">
        <title>Flammeovirga pacifica sp. nov., isolated from deep-sea sediment.</title>
        <authorList>
            <person name="Xu H."/>
            <person name="Fu Y."/>
            <person name="Yang N."/>
            <person name="Ding Z."/>
            <person name="Lai Q."/>
            <person name="Zeng R."/>
        </authorList>
    </citation>
    <scope>NUCLEOTIDE SEQUENCE [LARGE SCALE GENOMIC DNA]</scope>
    <source>
        <strain evidence="2">DSM 24597 / LMG 26175 / WPAGA1</strain>
    </source>
</reference>
<evidence type="ECO:0008006" key="3">
    <source>
        <dbReference type="Google" id="ProtNLM"/>
    </source>
</evidence>
<dbReference type="AlphaFoldDB" id="A0A1S1YXB9"/>
<dbReference type="InterPro" id="IPR025345">
    <property type="entry name" value="DUF4249"/>
</dbReference>
<comment type="caution">
    <text evidence="1">The sequence shown here is derived from an EMBL/GenBank/DDBJ whole genome shotgun (WGS) entry which is preliminary data.</text>
</comment>
<organism evidence="1 2">
    <name type="scientific">Flammeovirga pacifica</name>
    <dbReference type="NCBI Taxonomy" id="915059"/>
    <lineage>
        <taxon>Bacteria</taxon>
        <taxon>Pseudomonadati</taxon>
        <taxon>Bacteroidota</taxon>
        <taxon>Cytophagia</taxon>
        <taxon>Cytophagales</taxon>
        <taxon>Flammeovirgaceae</taxon>
        <taxon>Flammeovirga</taxon>
    </lineage>
</organism>
<proteinExistence type="predicted"/>
<keyword evidence="2" id="KW-1185">Reference proteome</keyword>